<dbReference type="InterPro" id="IPR000182">
    <property type="entry name" value="GNAT_dom"/>
</dbReference>
<sequence length="205" mass="23315">MIEGRYVQLERLDPDRHADGLFAANQGHDWVWDYMGYGPFADLDAYRGWQAEMAARQDPFLYALRERSGNGIGGLAAFLRIDRANGVIEIGHIQISPAMQRTPAVTEAISLMIGWAFDAGYRRVEWKCDALNAPSRRAALRYGFTYEGVFRQHMVTKGRNRDTAWFAIINHDWPRLARAHQAWLHPGNFDAQGRQRQSLAVLTGP</sequence>
<dbReference type="InterPro" id="IPR051908">
    <property type="entry name" value="Ribosomal_N-acetyltransferase"/>
</dbReference>
<dbReference type="EMBL" id="BSFH01000095">
    <property type="protein sequence ID" value="GLK65818.1"/>
    <property type="molecule type" value="Genomic_DNA"/>
</dbReference>
<protein>
    <submittedName>
        <fullName evidence="2">Acetyltransferase</fullName>
    </submittedName>
</protein>
<dbReference type="GO" id="GO:0008999">
    <property type="term" value="F:protein-N-terminal-alanine acetyltransferase activity"/>
    <property type="evidence" value="ECO:0007669"/>
    <property type="project" value="TreeGrafter"/>
</dbReference>
<name>A0AAD3RUM7_9RHOB</name>
<accession>A0AAD3RUM7</accession>
<dbReference type="InterPro" id="IPR016181">
    <property type="entry name" value="Acyl_CoA_acyltransferase"/>
</dbReference>
<evidence type="ECO:0000313" key="2">
    <source>
        <dbReference type="EMBL" id="GLK65818.1"/>
    </source>
</evidence>
<dbReference type="SUPFAM" id="SSF55729">
    <property type="entry name" value="Acyl-CoA N-acyltransferases (Nat)"/>
    <property type="match status" value="1"/>
</dbReference>
<organism evidence="2 3">
    <name type="scientific">Paracoccus kondratievae</name>
    <dbReference type="NCBI Taxonomy" id="135740"/>
    <lineage>
        <taxon>Bacteria</taxon>
        <taxon>Pseudomonadati</taxon>
        <taxon>Pseudomonadota</taxon>
        <taxon>Alphaproteobacteria</taxon>
        <taxon>Rhodobacterales</taxon>
        <taxon>Paracoccaceae</taxon>
        <taxon>Paracoccus</taxon>
    </lineage>
</organism>
<keyword evidence="3" id="KW-1185">Reference proteome</keyword>
<dbReference type="AlphaFoldDB" id="A0AAD3RUM7"/>
<dbReference type="Gene3D" id="3.40.630.30">
    <property type="match status" value="1"/>
</dbReference>
<evidence type="ECO:0000259" key="1">
    <source>
        <dbReference type="PROSITE" id="PS51186"/>
    </source>
</evidence>
<reference evidence="2" key="2">
    <citation type="submission" date="2023-01" db="EMBL/GenBank/DDBJ databases">
        <authorList>
            <person name="Sun Q."/>
            <person name="Evtushenko L."/>
        </authorList>
    </citation>
    <scope>NUCLEOTIDE SEQUENCE</scope>
    <source>
        <strain evidence="2">VKM B-2222</strain>
    </source>
</reference>
<dbReference type="PROSITE" id="PS51186">
    <property type="entry name" value="GNAT"/>
    <property type="match status" value="1"/>
</dbReference>
<dbReference type="GO" id="GO:0005737">
    <property type="term" value="C:cytoplasm"/>
    <property type="evidence" value="ECO:0007669"/>
    <property type="project" value="TreeGrafter"/>
</dbReference>
<proteinExistence type="predicted"/>
<dbReference type="PANTHER" id="PTHR43441">
    <property type="entry name" value="RIBOSOMAL-PROTEIN-SERINE ACETYLTRANSFERASE"/>
    <property type="match status" value="1"/>
</dbReference>
<dbReference type="GO" id="GO:1990189">
    <property type="term" value="F:protein N-terminal-serine acetyltransferase activity"/>
    <property type="evidence" value="ECO:0007669"/>
    <property type="project" value="TreeGrafter"/>
</dbReference>
<dbReference type="PANTHER" id="PTHR43441:SF2">
    <property type="entry name" value="FAMILY ACETYLTRANSFERASE, PUTATIVE (AFU_ORTHOLOGUE AFUA_7G00850)-RELATED"/>
    <property type="match status" value="1"/>
</dbReference>
<dbReference type="Pfam" id="PF13302">
    <property type="entry name" value="Acetyltransf_3"/>
    <property type="match status" value="1"/>
</dbReference>
<comment type="caution">
    <text evidence="2">The sequence shown here is derived from an EMBL/GenBank/DDBJ whole genome shotgun (WGS) entry which is preliminary data.</text>
</comment>
<reference evidence="2" key="1">
    <citation type="journal article" date="2014" name="Int. J. Syst. Evol. Microbiol.">
        <title>Complete genome sequence of Corynebacterium casei LMG S-19264T (=DSM 44701T), isolated from a smear-ripened cheese.</title>
        <authorList>
            <consortium name="US DOE Joint Genome Institute (JGI-PGF)"/>
            <person name="Walter F."/>
            <person name="Albersmeier A."/>
            <person name="Kalinowski J."/>
            <person name="Ruckert C."/>
        </authorList>
    </citation>
    <scope>NUCLEOTIDE SEQUENCE</scope>
    <source>
        <strain evidence="2">VKM B-2222</strain>
    </source>
</reference>
<dbReference type="FunFam" id="3.40.630.30:FF:000047">
    <property type="entry name" value="Acetyltransferase, GNAT family"/>
    <property type="match status" value="1"/>
</dbReference>
<gene>
    <name evidence="2" type="ORF">GCM10017635_32950</name>
</gene>
<evidence type="ECO:0000313" key="3">
    <source>
        <dbReference type="Proteomes" id="UP001143349"/>
    </source>
</evidence>
<feature type="domain" description="N-acetyltransferase" evidence="1">
    <location>
        <begin position="7"/>
        <end position="162"/>
    </location>
</feature>
<dbReference type="Proteomes" id="UP001143349">
    <property type="component" value="Unassembled WGS sequence"/>
</dbReference>